<accession>A0A1T5DXR1</accession>
<dbReference type="InterPro" id="IPR011042">
    <property type="entry name" value="6-blade_b-propeller_TolB-like"/>
</dbReference>
<protein>
    <recommendedName>
        <fullName evidence="3">6-bladed beta-propeller protein</fullName>
    </recommendedName>
</protein>
<evidence type="ECO:0008006" key="3">
    <source>
        <dbReference type="Google" id="ProtNLM"/>
    </source>
</evidence>
<proteinExistence type="predicted"/>
<dbReference type="Gene3D" id="2.120.10.30">
    <property type="entry name" value="TolB, C-terminal domain"/>
    <property type="match status" value="1"/>
</dbReference>
<dbReference type="SUPFAM" id="SSF63825">
    <property type="entry name" value="YWTD domain"/>
    <property type="match status" value="1"/>
</dbReference>
<dbReference type="RefSeq" id="WP_079684107.1">
    <property type="nucleotide sequence ID" value="NZ_FUYQ01000022.1"/>
</dbReference>
<sequence>MRNFRMLSFVIFLFSYLSSCVEQKSLPLHIVIDLKENTESIRYSQFAQSVDYIELNTNDSCIISDISKIFLDEDTLIVLDQDRAGVLVFTKDGRLVKQINDYGNGPNEFVDITAFALDSVLNQICIFDWSTQRIMRYSYNGELLSTYHMNSFVRDFAVLNDEINLCFLPFYSKELPYGVWLSDTNSVIVKRYDTKVPADYQFEFIGTNYVSSNQGILYYDRNWDNISAITKDTLEVLYEFDLKQRMPEDLRKKDPASIRLDGLGMMSNFSSSDQYILLSYYFYEGDGKYKWVLIDKNSGKTIVSNRVENDIDSIQTSYHHIYQLNSSTWCRVLDADPDDCQLKIQLLNLK</sequence>
<gene>
    <name evidence="1" type="ORF">SAMN05660349_02688</name>
</gene>
<evidence type="ECO:0000313" key="2">
    <source>
        <dbReference type="Proteomes" id="UP000190852"/>
    </source>
</evidence>
<keyword evidence="2" id="KW-1185">Reference proteome</keyword>
<organism evidence="1 2">
    <name type="scientific">Parabacteroides chartae</name>
    <dbReference type="NCBI Taxonomy" id="1037355"/>
    <lineage>
        <taxon>Bacteria</taxon>
        <taxon>Pseudomonadati</taxon>
        <taxon>Bacteroidota</taxon>
        <taxon>Bacteroidia</taxon>
        <taxon>Bacteroidales</taxon>
        <taxon>Tannerellaceae</taxon>
        <taxon>Parabacteroides</taxon>
    </lineage>
</organism>
<dbReference type="Proteomes" id="UP000190852">
    <property type="component" value="Unassembled WGS sequence"/>
</dbReference>
<dbReference type="AlphaFoldDB" id="A0A1T5DXR1"/>
<dbReference type="EMBL" id="FUYQ01000022">
    <property type="protein sequence ID" value="SKB76477.1"/>
    <property type="molecule type" value="Genomic_DNA"/>
</dbReference>
<evidence type="ECO:0000313" key="1">
    <source>
        <dbReference type="EMBL" id="SKB76477.1"/>
    </source>
</evidence>
<name>A0A1T5DXR1_9BACT</name>
<reference evidence="2" key="1">
    <citation type="submission" date="2017-02" db="EMBL/GenBank/DDBJ databases">
        <authorList>
            <person name="Varghese N."/>
            <person name="Submissions S."/>
        </authorList>
    </citation>
    <scope>NUCLEOTIDE SEQUENCE [LARGE SCALE GENOMIC DNA]</scope>
    <source>
        <strain evidence="2">DSM 24967</strain>
    </source>
</reference>
<dbReference type="Pfam" id="PF17170">
    <property type="entry name" value="DUF5128"/>
    <property type="match status" value="1"/>
</dbReference>